<accession>A0AAV7Q8Y9</accession>
<reference evidence="1" key="1">
    <citation type="journal article" date="2022" name="bioRxiv">
        <title>Sequencing and chromosome-scale assembly of the giantPleurodeles waltlgenome.</title>
        <authorList>
            <person name="Brown T."/>
            <person name="Elewa A."/>
            <person name="Iarovenko S."/>
            <person name="Subramanian E."/>
            <person name="Araus A.J."/>
            <person name="Petzold A."/>
            <person name="Susuki M."/>
            <person name="Suzuki K.-i.T."/>
            <person name="Hayashi T."/>
            <person name="Toyoda A."/>
            <person name="Oliveira C."/>
            <person name="Osipova E."/>
            <person name="Leigh N.D."/>
            <person name="Simon A."/>
            <person name="Yun M.H."/>
        </authorList>
    </citation>
    <scope>NUCLEOTIDE SEQUENCE</scope>
    <source>
        <strain evidence="1">20211129_DDA</strain>
        <tissue evidence="1">Liver</tissue>
    </source>
</reference>
<dbReference type="EMBL" id="JANPWB010000010">
    <property type="protein sequence ID" value="KAJ1135677.1"/>
    <property type="molecule type" value="Genomic_DNA"/>
</dbReference>
<dbReference type="AlphaFoldDB" id="A0AAV7Q8Y9"/>
<keyword evidence="2" id="KW-1185">Reference proteome</keyword>
<comment type="caution">
    <text evidence="1">The sequence shown here is derived from an EMBL/GenBank/DDBJ whole genome shotgun (WGS) entry which is preliminary data.</text>
</comment>
<dbReference type="Proteomes" id="UP001066276">
    <property type="component" value="Chromosome 6"/>
</dbReference>
<organism evidence="1 2">
    <name type="scientific">Pleurodeles waltl</name>
    <name type="common">Iberian ribbed newt</name>
    <dbReference type="NCBI Taxonomy" id="8319"/>
    <lineage>
        <taxon>Eukaryota</taxon>
        <taxon>Metazoa</taxon>
        <taxon>Chordata</taxon>
        <taxon>Craniata</taxon>
        <taxon>Vertebrata</taxon>
        <taxon>Euteleostomi</taxon>
        <taxon>Amphibia</taxon>
        <taxon>Batrachia</taxon>
        <taxon>Caudata</taxon>
        <taxon>Salamandroidea</taxon>
        <taxon>Salamandridae</taxon>
        <taxon>Pleurodelinae</taxon>
        <taxon>Pleurodeles</taxon>
    </lineage>
</organism>
<gene>
    <name evidence="1" type="ORF">NDU88_002115</name>
</gene>
<evidence type="ECO:0000313" key="1">
    <source>
        <dbReference type="EMBL" id="KAJ1135677.1"/>
    </source>
</evidence>
<sequence>MDNTVDNVDKPIIPTVGAENGTCSTSCGSYNKEGEDVERGSEVEELDGKEAEELGIRGWTFARDGWVNTCFLYKRHVNKKIESTVCVPLYFVLKEGATRQ</sequence>
<protein>
    <submittedName>
        <fullName evidence="1">Uncharacterized protein</fullName>
    </submittedName>
</protein>
<evidence type="ECO:0000313" key="2">
    <source>
        <dbReference type="Proteomes" id="UP001066276"/>
    </source>
</evidence>
<name>A0AAV7Q8Y9_PLEWA</name>
<proteinExistence type="predicted"/>